<dbReference type="Gene3D" id="1.10.275.10">
    <property type="entry name" value="Fumarase/aspartase (N-terminal domain)"/>
    <property type="match status" value="1"/>
</dbReference>
<comment type="subcellular location">
    <subcellularLocation>
        <location evidence="6">Cytoplasm</location>
    </subcellularLocation>
</comment>
<evidence type="ECO:0000256" key="2">
    <source>
        <dbReference type="ARBA" id="ARBA00004941"/>
    </source>
</evidence>
<comment type="similarity">
    <text evidence="6">Belongs to the lyase 1 family. Argininosuccinate lyase subfamily.</text>
</comment>
<feature type="domain" description="Argininosuccinate lyase C-terminal" evidence="8">
    <location>
        <begin position="368"/>
        <end position="412"/>
    </location>
</feature>
<keyword evidence="6" id="KW-0028">Amino-acid biosynthesis</keyword>
<evidence type="ECO:0000256" key="5">
    <source>
        <dbReference type="ARBA" id="ARBA00023239"/>
    </source>
</evidence>
<dbReference type="Pfam" id="PF14698">
    <property type="entry name" value="ASL_C2"/>
    <property type="match status" value="1"/>
</dbReference>
<keyword evidence="4 6" id="KW-0055">Arginine biosynthesis</keyword>
<dbReference type="Gene3D" id="1.20.200.10">
    <property type="entry name" value="Fumarase/aspartase (Central domain)"/>
    <property type="match status" value="1"/>
</dbReference>
<dbReference type="SUPFAM" id="SSF48557">
    <property type="entry name" value="L-aspartase-like"/>
    <property type="match status" value="1"/>
</dbReference>
<reference evidence="9" key="1">
    <citation type="submission" date="2021-10" db="EMBL/GenBank/DDBJ databases">
        <title>Genome Sequence of The Candidatus Hydrogeosomobacter endosymbioticus, an Intracellular Bacterial Symbiont of the Anaerobic Ciliate GW7.</title>
        <authorList>
            <person name="Shiohama Y."/>
            <person name="Shinzato N."/>
        </authorList>
    </citation>
    <scope>NUCLEOTIDE SEQUENCE [LARGE SCALE GENOMIC DNA]</scope>
    <source>
        <strain evidence="9">200920</strain>
    </source>
</reference>
<dbReference type="NCBIfam" id="TIGR00838">
    <property type="entry name" value="argH"/>
    <property type="match status" value="1"/>
</dbReference>
<evidence type="ECO:0000256" key="4">
    <source>
        <dbReference type="ARBA" id="ARBA00022571"/>
    </source>
</evidence>
<keyword evidence="6" id="KW-0963">Cytoplasm</keyword>
<dbReference type="InterPro" id="IPR008948">
    <property type="entry name" value="L-Aspartase-like"/>
</dbReference>
<dbReference type="HAMAP" id="MF_00006">
    <property type="entry name" value="Arg_succ_lyase"/>
    <property type="match status" value="1"/>
</dbReference>
<evidence type="ECO:0000259" key="7">
    <source>
        <dbReference type="Pfam" id="PF00206"/>
    </source>
</evidence>
<evidence type="ECO:0000313" key="9">
    <source>
        <dbReference type="EMBL" id="BDB96563.1"/>
    </source>
</evidence>
<dbReference type="PANTHER" id="PTHR43814">
    <property type="entry name" value="ARGININOSUCCINATE LYASE"/>
    <property type="match status" value="1"/>
</dbReference>
<dbReference type="Gene3D" id="1.10.40.30">
    <property type="entry name" value="Fumarase/aspartase (C-terminal domain)"/>
    <property type="match status" value="1"/>
</dbReference>
<evidence type="ECO:0000256" key="1">
    <source>
        <dbReference type="ARBA" id="ARBA00000985"/>
    </source>
</evidence>
<dbReference type="InterPro" id="IPR009049">
    <property type="entry name" value="Argininosuccinate_lyase"/>
</dbReference>
<feature type="domain" description="Fumarate lyase N-terminal" evidence="7">
    <location>
        <begin position="9"/>
        <end position="304"/>
    </location>
</feature>
<dbReference type="PANTHER" id="PTHR43814:SF1">
    <property type="entry name" value="ARGININOSUCCINATE LYASE"/>
    <property type="match status" value="1"/>
</dbReference>
<dbReference type="EC" id="4.3.2.1" evidence="3 6"/>
<name>A0ABM7V9T7_9PROT</name>
<evidence type="ECO:0000313" key="10">
    <source>
        <dbReference type="Proteomes" id="UP001320209"/>
    </source>
</evidence>
<dbReference type="Pfam" id="PF00206">
    <property type="entry name" value="Lyase_1"/>
    <property type="match status" value="1"/>
</dbReference>
<organism evidence="9 10">
    <name type="scientific">Candidatus Hydrogenosomobacter endosymbioticus</name>
    <dbReference type="NCBI Taxonomy" id="2558174"/>
    <lineage>
        <taxon>Bacteria</taxon>
        <taxon>Pseudomonadati</taxon>
        <taxon>Pseudomonadota</taxon>
        <taxon>Alphaproteobacteria</taxon>
        <taxon>Holosporales</taxon>
        <taxon>Holosporaceae</taxon>
        <taxon>Candidatus Hydrogenosomobacter</taxon>
    </lineage>
</organism>
<gene>
    <name evidence="6 9" type="primary">argH</name>
    <name evidence="9" type="ORF">HYD_6960</name>
</gene>
<dbReference type="InterPro" id="IPR029419">
    <property type="entry name" value="Arg_succ_lyase_C"/>
</dbReference>
<dbReference type="PROSITE" id="PS00163">
    <property type="entry name" value="FUMARATE_LYASES"/>
    <property type="match status" value="1"/>
</dbReference>
<dbReference type="CDD" id="cd01359">
    <property type="entry name" value="Argininosuccinate_lyase"/>
    <property type="match status" value="1"/>
</dbReference>
<dbReference type="Proteomes" id="UP001320209">
    <property type="component" value="Chromosome"/>
</dbReference>
<dbReference type="PRINTS" id="PR00145">
    <property type="entry name" value="ARGSUCLYASE"/>
</dbReference>
<dbReference type="EMBL" id="AP025225">
    <property type="protein sequence ID" value="BDB96563.1"/>
    <property type="molecule type" value="Genomic_DNA"/>
</dbReference>
<dbReference type="InterPro" id="IPR022761">
    <property type="entry name" value="Fumarate_lyase_N"/>
</dbReference>
<sequence>MVSNKTWWGRFKKNLDPVAAKINSSLLTDYILHRYELAVSVAHLKVLSCRGIINKQEEQKIITALKDISDEIDANKHELDDIEFEDIHLFIEHLLIEKLGDIGKGLRSGRSRNEQISCNMRMYLIEKSQELSLTLNALIAVLSNLSDTHKNVSMPSYTHLQQAQPIALSSYFMAYVGMLTRDLSRVASWKERANFCPYGAGAISGSLLSLDREFVAKELGFAGIIENTIDAISDRDFIIEWCFVCSTIMVHMSRLCEDMILWQTSEFGFISIDDSFCSGSAFMPNKKNPVVFEVVRGKSGRVFGSLMEILTIMKAMPMAYNKDMQEDKGAMFNATNTTISSVNAITFLLKNVKFNTKLMEEKATSGFIEAGGIVEGLVLKGVPFRDAQHIVGLWISQAAEKNGTIKDVMIERAVQKGCRLDELGLIELSELLAKRDSDEN</sequence>
<evidence type="ECO:0000259" key="8">
    <source>
        <dbReference type="Pfam" id="PF14698"/>
    </source>
</evidence>
<dbReference type="GO" id="GO:0016829">
    <property type="term" value="F:lyase activity"/>
    <property type="evidence" value="ECO:0007669"/>
    <property type="project" value="UniProtKB-KW"/>
</dbReference>
<accession>A0ABM7V9T7</accession>
<comment type="catalytic activity">
    <reaction evidence="1 6">
        <text>2-(N(omega)-L-arginino)succinate = fumarate + L-arginine</text>
        <dbReference type="Rhea" id="RHEA:24020"/>
        <dbReference type="ChEBI" id="CHEBI:29806"/>
        <dbReference type="ChEBI" id="CHEBI:32682"/>
        <dbReference type="ChEBI" id="CHEBI:57472"/>
        <dbReference type="EC" id="4.3.2.1"/>
    </reaction>
</comment>
<dbReference type="RefSeq" id="WP_236865007.1">
    <property type="nucleotide sequence ID" value="NZ_AP025225.1"/>
</dbReference>
<protein>
    <recommendedName>
        <fullName evidence="3 6">Argininosuccinate lyase</fullName>
        <shortName evidence="6">ASAL</shortName>
        <ecNumber evidence="3 6">4.3.2.1</ecNumber>
    </recommendedName>
    <alternativeName>
        <fullName evidence="6">Arginosuccinase</fullName>
    </alternativeName>
</protein>
<proteinExistence type="inferred from homology"/>
<comment type="pathway">
    <text evidence="2 6">Amino-acid biosynthesis; L-arginine biosynthesis; L-arginine from L-ornithine and carbamoyl phosphate: step 3/3.</text>
</comment>
<evidence type="ECO:0000256" key="6">
    <source>
        <dbReference type="HAMAP-Rule" id="MF_00006"/>
    </source>
</evidence>
<dbReference type="InterPro" id="IPR024083">
    <property type="entry name" value="Fumarase/histidase_N"/>
</dbReference>
<keyword evidence="10" id="KW-1185">Reference proteome</keyword>
<dbReference type="InterPro" id="IPR020557">
    <property type="entry name" value="Fumarate_lyase_CS"/>
</dbReference>
<evidence type="ECO:0000256" key="3">
    <source>
        <dbReference type="ARBA" id="ARBA00012338"/>
    </source>
</evidence>
<keyword evidence="5 6" id="KW-0456">Lyase</keyword>
<dbReference type="PRINTS" id="PR00149">
    <property type="entry name" value="FUMRATELYASE"/>
</dbReference>
<dbReference type="InterPro" id="IPR000362">
    <property type="entry name" value="Fumarate_lyase_fam"/>
</dbReference>